<reference evidence="3" key="2">
    <citation type="journal article" date="2020" name="Antonie Van Leeuwenhoek">
        <title>Labilibaculum antarcticum sp. nov., a novel facultative anaerobic, psychrotorelant bacterium isolated from marine sediment of Antarctica.</title>
        <authorList>
            <person name="Watanabe M."/>
            <person name="Kojima H."/>
            <person name="Fukui M."/>
        </authorList>
    </citation>
    <scope>NUCLEOTIDE SEQUENCE [LARGE SCALE GENOMIC DNA]</scope>
    <source>
        <strain evidence="3">SPP2</strain>
    </source>
</reference>
<keyword evidence="3" id="KW-1185">Reference proteome</keyword>
<proteinExistence type="predicted"/>
<dbReference type="PROSITE" id="PS00455">
    <property type="entry name" value="AMP_BINDING"/>
    <property type="match status" value="1"/>
</dbReference>
<dbReference type="InterPro" id="IPR000873">
    <property type="entry name" value="AMP-dep_synth/lig_dom"/>
</dbReference>
<dbReference type="PANTHER" id="PTHR45527">
    <property type="entry name" value="NONRIBOSOMAL PEPTIDE SYNTHETASE"/>
    <property type="match status" value="1"/>
</dbReference>
<sequence length="506" mass="58049">MRIHVMEYLENSFSKYKEKVAVVDGDRRINFGDLRSSSLTILQYLVNSQLATNSPIAVYLPKSVESIFCYCGISYSGNFYVPLDIKSPQERMAIIVDSLSPKLILTNRKLKNNLLKIGYPLELIIEIEDILKHEEGIEKEFNLPSDHIDTNPAYILYTSGSTGIPKGVIVPHRAVIDYIDWVIEQFSIDDTSIIGNQAPFFFDQSVFDLFLMMATGSTIVLIPESFFIFPAKLLKYLNEEKINLFFWVPSLLVNIANFKLLDQIEMPYLKKVFFGGEVMSTRHLNYWRQKLPDLMYVNMYGPTEITVDCTYYIVNREISDDESVPIGFPCRNSGVLILNDNNQLTKVGELGELCVRGSSLALGYYNNKEKTDEVFVQNPLNKNYPEKIYRTGDVVYRNEINEIIYVCRKDFQIQHLGHRIELGEVEVAVMGLDVIENACVLYNSVKKEITLFFISDQKVAVRDLRLALSQKLSKYMIPTVCIQLEEMPLTSNGKINRNAIKQQLMR</sequence>
<dbReference type="SUPFAM" id="SSF56801">
    <property type="entry name" value="Acetyl-CoA synthetase-like"/>
    <property type="match status" value="1"/>
</dbReference>
<reference evidence="2 3" key="1">
    <citation type="journal article" date="2018" name="Mar. Genomics">
        <title>Complete genome sequence of Marinifilaceae bacterium strain SPP2, isolated from the Antarctic marine sediment.</title>
        <authorList>
            <person name="Watanabe M."/>
            <person name="Kojima H."/>
            <person name="Fukui M."/>
        </authorList>
    </citation>
    <scope>NUCLEOTIDE SEQUENCE [LARGE SCALE GENOMIC DNA]</scope>
    <source>
        <strain evidence="2 3">SPP2</strain>
    </source>
</reference>
<protein>
    <recommendedName>
        <fullName evidence="1">AMP-dependent synthetase/ligase domain-containing protein</fullName>
    </recommendedName>
</protein>
<gene>
    <name evidence="2" type="ORF">ALGA_4336</name>
</gene>
<dbReference type="GO" id="GO:0044550">
    <property type="term" value="P:secondary metabolite biosynthetic process"/>
    <property type="evidence" value="ECO:0007669"/>
    <property type="project" value="TreeGrafter"/>
</dbReference>
<dbReference type="KEGG" id="mbas:ALGA_4336"/>
<dbReference type="AlphaFoldDB" id="A0A1Y1CQA7"/>
<feature type="domain" description="AMP-dependent synthetase/ligase" evidence="1">
    <location>
        <begin position="10"/>
        <end position="365"/>
    </location>
</feature>
<evidence type="ECO:0000313" key="2">
    <source>
        <dbReference type="EMBL" id="BAX82626.1"/>
    </source>
</evidence>
<dbReference type="EMBL" id="AP018042">
    <property type="protein sequence ID" value="BAX82626.1"/>
    <property type="molecule type" value="Genomic_DNA"/>
</dbReference>
<dbReference type="PANTHER" id="PTHR45527:SF1">
    <property type="entry name" value="FATTY ACID SYNTHASE"/>
    <property type="match status" value="1"/>
</dbReference>
<dbReference type="Pfam" id="PF00501">
    <property type="entry name" value="AMP-binding"/>
    <property type="match status" value="1"/>
</dbReference>
<dbReference type="NCBIfam" id="TIGR01733">
    <property type="entry name" value="AA-adenyl-dom"/>
    <property type="match status" value="1"/>
</dbReference>
<dbReference type="GO" id="GO:0031177">
    <property type="term" value="F:phosphopantetheine binding"/>
    <property type="evidence" value="ECO:0007669"/>
    <property type="project" value="TreeGrafter"/>
</dbReference>
<dbReference type="InterPro" id="IPR010071">
    <property type="entry name" value="AA_adenyl_dom"/>
</dbReference>
<dbReference type="Gene3D" id="3.30.300.30">
    <property type="match status" value="1"/>
</dbReference>
<dbReference type="Proteomes" id="UP000218267">
    <property type="component" value="Chromosome"/>
</dbReference>
<dbReference type="GO" id="GO:0005737">
    <property type="term" value="C:cytoplasm"/>
    <property type="evidence" value="ECO:0007669"/>
    <property type="project" value="TreeGrafter"/>
</dbReference>
<dbReference type="InterPro" id="IPR045851">
    <property type="entry name" value="AMP-bd_C_sf"/>
</dbReference>
<evidence type="ECO:0000259" key="1">
    <source>
        <dbReference type="Pfam" id="PF00501"/>
    </source>
</evidence>
<dbReference type="RefSeq" id="WP_096433093.1">
    <property type="nucleotide sequence ID" value="NZ_AP018042.1"/>
</dbReference>
<organism evidence="2 3">
    <name type="scientific">Labilibaculum antarcticum</name>
    <dbReference type="NCBI Taxonomy" id="1717717"/>
    <lineage>
        <taxon>Bacteria</taxon>
        <taxon>Pseudomonadati</taxon>
        <taxon>Bacteroidota</taxon>
        <taxon>Bacteroidia</taxon>
        <taxon>Marinilabiliales</taxon>
        <taxon>Marinifilaceae</taxon>
        <taxon>Labilibaculum</taxon>
    </lineage>
</organism>
<dbReference type="CDD" id="cd05930">
    <property type="entry name" value="A_NRPS"/>
    <property type="match status" value="1"/>
</dbReference>
<name>A0A1Y1CQA7_9BACT</name>
<evidence type="ECO:0000313" key="3">
    <source>
        <dbReference type="Proteomes" id="UP000218267"/>
    </source>
</evidence>
<dbReference type="InterPro" id="IPR042099">
    <property type="entry name" value="ANL_N_sf"/>
</dbReference>
<dbReference type="GO" id="GO:0043041">
    <property type="term" value="P:amino acid activation for nonribosomal peptide biosynthetic process"/>
    <property type="evidence" value="ECO:0007669"/>
    <property type="project" value="TreeGrafter"/>
</dbReference>
<accession>A0A1Y1CQA7</accession>
<dbReference type="Gene3D" id="3.40.50.12780">
    <property type="entry name" value="N-terminal domain of ligase-like"/>
    <property type="match status" value="1"/>
</dbReference>
<dbReference type="InterPro" id="IPR020845">
    <property type="entry name" value="AMP-binding_CS"/>
</dbReference>
<dbReference type="OrthoDB" id="4317020at2"/>